<sequence>MSYLNQDNNLHQRENGSRTQLFDTKFDDKSSRPSSPYDKGGNLDYSQSTLSNLENQNERHVSAMSERINALKSLSLKMGDEIRGSNDTVEKLGEVFEGTSNRLKATYRDMMKMAKKSGVPLKTWLLIFFIVFLFFMWIWIF</sequence>
<dbReference type="GeneID" id="34683778"/>
<evidence type="ECO:0000256" key="4">
    <source>
        <dbReference type="ARBA" id="ARBA00022927"/>
    </source>
</evidence>
<dbReference type="GO" id="GO:0048280">
    <property type="term" value="P:vesicle fusion with Golgi apparatus"/>
    <property type="evidence" value="ECO:0007669"/>
    <property type="project" value="EnsemblFungi"/>
</dbReference>
<evidence type="ECO:0000256" key="2">
    <source>
        <dbReference type="ARBA" id="ARBA00022448"/>
    </source>
</evidence>
<accession>A0A0C7MY51</accession>
<dbReference type="PROSITE" id="PS50192">
    <property type="entry name" value="T_SNARE"/>
    <property type="match status" value="1"/>
</dbReference>
<dbReference type="EMBL" id="LN736360">
    <property type="protein sequence ID" value="CEP60395.1"/>
    <property type="molecule type" value="Genomic_DNA"/>
</dbReference>
<evidence type="ECO:0000256" key="5">
    <source>
        <dbReference type="ARBA" id="ARBA00022989"/>
    </source>
</evidence>
<evidence type="ECO:0000256" key="1">
    <source>
        <dbReference type="ARBA" id="ARBA00004394"/>
    </source>
</evidence>
<dbReference type="Gene3D" id="1.20.5.110">
    <property type="match status" value="1"/>
</dbReference>
<reference evidence="12 13" key="1">
    <citation type="submission" date="2014-12" db="EMBL/GenBank/DDBJ databases">
        <authorList>
            <person name="Neuveglise Cecile"/>
        </authorList>
    </citation>
    <scope>NUCLEOTIDE SEQUENCE [LARGE SCALE GENOMIC DNA]</scope>
    <source>
        <strain evidence="12 13">CBS 12615</strain>
    </source>
</reference>
<dbReference type="GO" id="GO:0031201">
    <property type="term" value="C:SNARE complex"/>
    <property type="evidence" value="ECO:0007669"/>
    <property type="project" value="EnsemblFungi"/>
</dbReference>
<dbReference type="CDD" id="cd15853">
    <property type="entry name" value="SNARE_Bet1"/>
    <property type="match status" value="1"/>
</dbReference>
<dbReference type="GO" id="GO:0005484">
    <property type="term" value="F:SNAP receptor activity"/>
    <property type="evidence" value="ECO:0007669"/>
    <property type="project" value="EnsemblFungi"/>
</dbReference>
<gene>
    <name evidence="12" type="ORF">LALA0_S01e09780g</name>
</gene>
<dbReference type="GO" id="GO:0005789">
    <property type="term" value="C:endoplasmic reticulum membrane"/>
    <property type="evidence" value="ECO:0007669"/>
    <property type="project" value="EnsemblFungi"/>
</dbReference>
<comment type="subcellular location">
    <subcellularLocation>
        <location evidence="8">Endomembrane system</location>
        <topology evidence="8">Single-pass type IV membrane protein</topology>
    </subcellularLocation>
    <subcellularLocation>
        <location evidence="1">Golgi apparatus membrane</location>
    </subcellularLocation>
</comment>
<keyword evidence="6" id="KW-0333">Golgi apparatus</keyword>
<dbReference type="InterPro" id="IPR000727">
    <property type="entry name" value="T_SNARE_dom"/>
</dbReference>
<dbReference type="AlphaFoldDB" id="A0A0C7MY51"/>
<evidence type="ECO:0000256" key="10">
    <source>
        <dbReference type="SAM" id="Phobius"/>
    </source>
</evidence>
<dbReference type="GO" id="GO:0006890">
    <property type="term" value="P:retrograde vesicle-mediated transport, Golgi to endoplasmic reticulum"/>
    <property type="evidence" value="ECO:0007669"/>
    <property type="project" value="EnsemblFungi"/>
</dbReference>
<keyword evidence="13" id="KW-1185">Reference proteome</keyword>
<keyword evidence="2" id="KW-0813">Transport</keyword>
<dbReference type="HOGENOM" id="CLU_086133_1_1_1"/>
<keyword evidence="7 10" id="KW-0472">Membrane</keyword>
<keyword evidence="5 10" id="KW-1133">Transmembrane helix</keyword>
<organism evidence="12 13">
    <name type="scientific">Lachancea lanzarotensis</name>
    <dbReference type="NCBI Taxonomy" id="1245769"/>
    <lineage>
        <taxon>Eukaryota</taxon>
        <taxon>Fungi</taxon>
        <taxon>Dikarya</taxon>
        <taxon>Ascomycota</taxon>
        <taxon>Saccharomycotina</taxon>
        <taxon>Saccharomycetes</taxon>
        <taxon>Saccharomycetales</taxon>
        <taxon>Saccharomycetaceae</taxon>
        <taxon>Lachancea</taxon>
    </lineage>
</organism>
<dbReference type="STRING" id="1245769.A0A0C7MY51"/>
<evidence type="ECO:0000313" key="13">
    <source>
        <dbReference type="Proteomes" id="UP000054304"/>
    </source>
</evidence>
<evidence type="ECO:0000256" key="9">
    <source>
        <dbReference type="SAM" id="MobiDB-lite"/>
    </source>
</evidence>
<feature type="domain" description="T-SNARE coiled-coil homology" evidence="11">
    <location>
        <begin position="51"/>
        <end position="113"/>
    </location>
</feature>
<evidence type="ECO:0000256" key="6">
    <source>
        <dbReference type="ARBA" id="ARBA00023034"/>
    </source>
</evidence>
<evidence type="ECO:0000256" key="3">
    <source>
        <dbReference type="ARBA" id="ARBA00022692"/>
    </source>
</evidence>
<dbReference type="RefSeq" id="XP_022626639.1">
    <property type="nucleotide sequence ID" value="XM_022774553.1"/>
</dbReference>
<keyword evidence="4" id="KW-0653">Protein transport</keyword>
<evidence type="ECO:0000259" key="11">
    <source>
        <dbReference type="PROSITE" id="PS50192"/>
    </source>
</evidence>
<dbReference type="GO" id="GO:0006888">
    <property type="term" value="P:endoplasmic reticulum to Golgi vesicle-mediated transport"/>
    <property type="evidence" value="ECO:0007669"/>
    <property type="project" value="EnsemblFungi"/>
</dbReference>
<evidence type="ECO:0000256" key="8">
    <source>
        <dbReference type="ARBA" id="ARBA00046280"/>
    </source>
</evidence>
<dbReference type="GO" id="GO:0030134">
    <property type="term" value="C:COPII-coated ER to Golgi transport vesicle"/>
    <property type="evidence" value="ECO:0007669"/>
    <property type="project" value="EnsemblFungi"/>
</dbReference>
<evidence type="ECO:0000313" key="12">
    <source>
        <dbReference type="EMBL" id="CEP60395.1"/>
    </source>
</evidence>
<evidence type="ECO:0000256" key="7">
    <source>
        <dbReference type="ARBA" id="ARBA00023136"/>
    </source>
</evidence>
<name>A0A0C7MY51_9SACH</name>
<feature type="region of interest" description="Disordered" evidence="9">
    <location>
        <begin position="1"/>
        <end position="49"/>
    </location>
</feature>
<feature type="transmembrane region" description="Helical" evidence="10">
    <location>
        <begin position="121"/>
        <end position="140"/>
    </location>
</feature>
<dbReference type="SMART" id="SM00397">
    <property type="entry name" value="t_SNARE"/>
    <property type="match status" value="1"/>
</dbReference>
<dbReference type="GO" id="GO:0006886">
    <property type="term" value="P:intracellular protein transport"/>
    <property type="evidence" value="ECO:0007669"/>
    <property type="project" value="EnsemblFungi"/>
</dbReference>
<proteinExistence type="predicted"/>
<dbReference type="PANTHER" id="PTHR12791">
    <property type="entry name" value="GOLGI SNARE BET1-RELATED"/>
    <property type="match status" value="1"/>
</dbReference>
<dbReference type="Proteomes" id="UP000054304">
    <property type="component" value="Unassembled WGS sequence"/>
</dbReference>
<dbReference type="InterPro" id="IPR039899">
    <property type="entry name" value="BET1_SNARE"/>
</dbReference>
<protein>
    <submittedName>
        <fullName evidence="12">LALA0S01e09780g1_1</fullName>
    </submittedName>
</protein>
<dbReference type="OrthoDB" id="261831at2759"/>
<dbReference type="GO" id="GO:0000139">
    <property type="term" value="C:Golgi membrane"/>
    <property type="evidence" value="ECO:0007669"/>
    <property type="project" value="UniProtKB-SubCell"/>
</dbReference>
<dbReference type="SUPFAM" id="SSF58038">
    <property type="entry name" value="SNARE fusion complex"/>
    <property type="match status" value="1"/>
</dbReference>
<keyword evidence="3 10" id="KW-0812">Transmembrane</keyword>